<dbReference type="SUPFAM" id="SSF55486">
    <property type="entry name" value="Metalloproteases ('zincins'), catalytic domain"/>
    <property type="match status" value="1"/>
</dbReference>
<dbReference type="GO" id="GO:0004222">
    <property type="term" value="F:metalloendopeptidase activity"/>
    <property type="evidence" value="ECO:0007669"/>
    <property type="project" value="InterPro"/>
</dbReference>
<dbReference type="PANTHER" id="PTHR11733">
    <property type="entry name" value="ZINC METALLOPROTEASE FAMILY M13 NEPRILYSIN-RELATED"/>
    <property type="match status" value="1"/>
</dbReference>
<organism>
    <name type="scientific">Ixodes scapularis</name>
    <name type="common">Black-legged tick</name>
    <name type="synonym">Deer tick</name>
    <dbReference type="NCBI Taxonomy" id="6945"/>
    <lineage>
        <taxon>Eukaryota</taxon>
        <taxon>Metazoa</taxon>
        <taxon>Ecdysozoa</taxon>
        <taxon>Arthropoda</taxon>
        <taxon>Chelicerata</taxon>
        <taxon>Arachnida</taxon>
        <taxon>Acari</taxon>
        <taxon>Parasitiformes</taxon>
        <taxon>Ixodida</taxon>
        <taxon>Ixodoidea</taxon>
        <taxon>Ixodidae</taxon>
        <taxon>Ixodinae</taxon>
        <taxon>Ixodes</taxon>
    </lineage>
</organism>
<dbReference type="InterPro" id="IPR000718">
    <property type="entry name" value="Peptidase_M13"/>
</dbReference>
<dbReference type="OrthoDB" id="6481976at2759"/>
<dbReference type="PaxDb" id="6945-B7PP97"/>
<keyword evidence="2" id="KW-1133">Transmembrane helix</keyword>
<dbReference type="Proteomes" id="UP000001555">
    <property type="component" value="Unassembled WGS sequence"/>
</dbReference>
<dbReference type="InterPro" id="IPR008753">
    <property type="entry name" value="Peptidase_M13_N"/>
</dbReference>
<reference evidence="4 6" key="1">
    <citation type="submission" date="2008-03" db="EMBL/GenBank/DDBJ databases">
        <title>Annotation of Ixodes scapularis.</title>
        <authorList>
            <consortium name="Ixodes scapularis Genome Project Consortium"/>
            <person name="Caler E."/>
            <person name="Hannick L.I."/>
            <person name="Bidwell S."/>
            <person name="Joardar V."/>
            <person name="Thiagarajan M."/>
            <person name="Amedeo P."/>
            <person name="Galinsky K.J."/>
            <person name="Schobel S."/>
            <person name="Inman J."/>
            <person name="Hostetler J."/>
            <person name="Miller J."/>
            <person name="Hammond M."/>
            <person name="Megy K."/>
            <person name="Lawson D."/>
            <person name="Kodira C."/>
            <person name="Sutton G."/>
            <person name="Meyer J."/>
            <person name="Hill C.A."/>
            <person name="Birren B."/>
            <person name="Nene V."/>
            <person name="Collins F."/>
            <person name="Alarcon-Chaidez F."/>
            <person name="Wikel S."/>
            <person name="Strausberg R."/>
        </authorList>
    </citation>
    <scope>NUCLEOTIDE SEQUENCE [LARGE SCALE GENOMIC DNA]</scope>
    <source>
        <strain evidence="6">Wikel</strain>
        <strain evidence="4">Wikel colony</strain>
    </source>
</reference>
<dbReference type="EnsemblMetazoa" id="ISCW006337-RA">
    <property type="protein sequence ID" value="ISCW006337-PA"/>
    <property type="gene ID" value="ISCW006337"/>
</dbReference>
<evidence type="ECO:0000256" key="2">
    <source>
        <dbReference type="SAM" id="Phobius"/>
    </source>
</evidence>
<dbReference type="InterPro" id="IPR042089">
    <property type="entry name" value="Peptidase_M13_dom_2"/>
</dbReference>
<evidence type="ECO:0000313" key="5">
    <source>
        <dbReference type="EnsemblMetazoa" id="ISCW006337-PA"/>
    </source>
</evidence>
<dbReference type="VEuPathDB" id="VectorBase:ISCI006337"/>
<keyword evidence="2" id="KW-0472">Membrane</keyword>
<dbReference type="PANTHER" id="PTHR11733:SF241">
    <property type="entry name" value="GH26575P-RELATED"/>
    <property type="match status" value="1"/>
</dbReference>
<dbReference type="AlphaFoldDB" id="B7PP97"/>
<dbReference type="HOGENOM" id="CLU_659342_0_0_1"/>
<gene>
    <name evidence="4" type="ORF">IscW_ISCW006337</name>
</gene>
<dbReference type="VEuPathDB" id="VectorBase:ISCP_027242"/>
<dbReference type="EMBL" id="ABJB010580845">
    <property type="status" value="NOT_ANNOTATED_CDS"/>
    <property type="molecule type" value="Genomic_DNA"/>
</dbReference>
<sequence>MSSLSRFSLSRRDVILTILFLAGASAIIVIVAVALHEQHKPEPLRSFLDLKPPRENPWQTRHLPLYFECESKACKATGDDLRKNVAWTLNPCSNFYDYVCSSDRLRTNVYDHAVAHYLREVRGLMEKYLNLGWFSRTPLSSKITKFFGACKSGDHTLTSWTEQLRQVWKLLRLDAKETTSEKMLADFSRALQTFPVVQVSVSNASAKMCIVLTRPRDRGVDKIFDVPHVFSTNFIEFVRSLLGFSGSKAKSYLESSRLLNDTIHVETLIQKYSGPHGEEYHPIKDYGNIPVSDMTNGSKAFNWYNYLRRFFGGVVSVKKDSCVITRSPSYVNHLKSILPQVTKVQMRSFLKVRAAMALIVFRRLVSAKTKNDTEKLCTLATYKLYRYAFVRDLNDTSLLQVYVSAGEKEVIVRMSYR</sequence>
<evidence type="ECO:0000313" key="6">
    <source>
        <dbReference type="Proteomes" id="UP000001555"/>
    </source>
</evidence>
<dbReference type="PROSITE" id="PS51885">
    <property type="entry name" value="NEPRILYSIN"/>
    <property type="match status" value="1"/>
</dbReference>
<keyword evidence="6" id="KW-1185">Reference proteome</keyword>
<protein>
    <recommendedName>
        <fullName evidence="3">Peptidase M13 N-terminal domain-containing protein</fullName>
    </recommendedName>
</protein>
<proteinExistence type="inferred from homology"/>
<dbReference type="InParanoid" id="B7PP97"/>
<dbReference type="Gene3D" id="3.40.390.10">
    <property type="entry name" value="Collagenase (Catalytic Domain)"/>
    <property type="match status" value="1"/>
</dbReference>
<accession>B7PP97</accession>
<dbReference type="Pfam" id="PF05649">
    <property type="entry name" value="Peptidase_M13_N"/>
    <property type="match status" value="1"/>
</dbReference>
<feature type="transmembrane region" description="Helical" evidence="2">
    <location>
        <begin position="14"/>
        <end position="35"/>
    </location>
</feature>
<reference evidence="5" key="2">
    <citation type="submission" date="2020-05" db="UniProtKB">
        <authorList>
            <consortium name="EnsemblMetazoa"/>
        </authorList>
    </citation>
    <scope>IDENTIFICATION</scope>
    <source>
        <strain evidence="5">wikel</strain>
    </source>
</reference>
<dbReference type="EMBL" id="DS756648">
    <property type="protein sequence ID" value="EEC08419.1"/>
    <property type="molecule type" value="Genomic_DNA"/>
</dbReference>
<keyword evidence="2" id="KW-0812">Transmembrane</keyword>
<evidence type="ECO:0000313" key="4">
    <source>
        <dbReference type="EMBL" id="EEC08419.1"/>
    </source>
</evidence>
<feature type="domain" description="Peptidase M13 N-terminal" evidence="3">
    <location>
        <begin position="91"/>
        <end position="360"/>
    </location>
</feature>
<evidence type="ECO:0000259" key="3">
    <source>
        <dbReference type="Pfam" id="PF05649"/>
    </source>
</evidence>
<dbReference type="VEuPathDB" id="VectorBase:ISCW006337"/>
<name>B7PP97_IXOSC</name>
<evidence type="ECO:0000256" key="1">
    <source>
        <dbReference type="ARBA" id="ARBA00007357"/>
    </source>
</evidence>
<dbReference type="InterPro" id="IPR024079">
    <property type="entry name" value="MetalloPept_cat_dom_sf"/>
</dbReference>
<comment type="similarity">
    <text evidence="1">Belongs to the peptidase M13 family.</text>
</comment>
<dbReference type="GO" id="GO:0006508">
    <property type="term" value="P:proteolysis"/>
    <property type="evidence" value="ECO:0007669"/>
    <property type="project" value="InterPro"/>
</dbReference>
<dbReference type="Gene3D" id="1.10.1380.10">
    <property type="entry name" value="Neutral endopeptidase , domain2"/>
    <property type="match status" value="1"/>
</dbReference>